<accession>A0AAD4LM68</accession>
<dbReference type="SMART" id="SM00225">
    <property type="entry name" value="BTB"/>
    <property type="match status" value="1"/>
</dbReference>
<dbReference type="Gene3D" id="3.30.710.10">
    <property type="entry name" value="Potassium Channel Kv1.1, Chain A"/>
    <property type="match status" value="1"/>
</dbReference>
<reference evidence="2" key="1">
    <citation type="submission" date="2022-01" db="EMBL/GenBank/DDBJ databases">
        <title>Comparative genomics reveals a dynamic genome evolution in the ectomycorrhizal milk-cap (Lactarius) mushrooms.</title>
        <authorList>
            <consortium name="DOE Joint Genome Institute"/>
            <person name="Lebreton A."/>
            <person name="Tang N."/>
            <person name="Kuo A."/>
            <person name="LaButti K."/>
            <person name="Drula E."/>
            <person name="Barry K."/>
            <person name="Clum A."/>
            <person name="Lipzen A."/>
            <person name="Mousain D."/>
            <person name="Ng V."/>
            <person name="Wang R."/>
            <person name="Wang X."/>
            <person name="Dai Y."/>
            <person name="Henrissat B."/>
            <person name="Grigoriev I.V."/>
            <person name="Guerin-Laguette A."/>
            <person name="Yu F."/>
            <person name="Martin F.M."/>
        </authorList>
    </citation>
    <scope>NUCLEOTIDE SEQUENCE</scope>
    <source>
        <strain evidence="2">QP</strain>
    </source>
</reference>
<protein>
    <recommendedName>
        <fullName evidence="1">BTB domain-containing protein</fullName>
    </recommendedName>
</protein>
<dbReference type="InterPro" id="IPR000210">
    <property type="entry name" value="BTB/POZ_dom"/>
</dbReference>
<dbReference type="Pfam" id="PF00651">
    <property type="entry name" value="BTB"/>
    <property type="match status" value="1"/>
</dbReference>
<name>A0AAD4LM68_9AGAM</name>
<proteinExistence type="predicted"/>
<gene>
    <name evidence="2" type="ORF">EDB92DRAFT_1528024</name>
</gene>
<dbReference type="Proteomes" id="UP001201163">
    <property type="component" value="Unassembled WGS sequence"/>
</dbReference>
<dbReference type="EMBL" id="JAKELL010000008">
    <property type="protein sequence ID" value="KAH8996793.1"/>
    <property type="molecule type" value="Genomic_DNA"/>
</dbReference>
<feature type="domain" description="BTB" evidence="1">
    <location>
        <begin position="18"/>
        <end position="91"/>
    </location>
</feature>
<dbReference type="SUPFAM" id="SSF54695">
    <property type="entry name" value="POZ domain"/>
    <property type="match status" value="1"/>
</dbReference>
<organism evidence="2 3">
    <name type="scientific">Lactarius akahatsu</name>
    <dbReference type="NCBI Taxonomy" id="416441"/>
    <lineage>
        <taxon>Eukaryota</taxon>
        <taxon>Fungi</taxon>
        <taxon>Dikarya</taxon>
        <taxon>Basidiomycota</taxon>
        <taxon>Agaricomycotina</taxon>
        <taxon>Agaricomycetes</taxon>
        <taxon>Russulales</taxon>
        <taxon>Russulaceae</taxon>
        <taxon>Lactarius</taxon>
    </lineage>
</organism>
<sequence>MSDNNPVLRHGVYFFHDGDIIIRVEDSVFRIHRFFLTRESKYFRSMFMGNVPSRDPPGSSESNPIVLKDVTSDAFADFLWVFYNHEYSIYSATLEKWKRILALAQEWGFIQVERLCVRELEKLTIPPVEKIKIYQDFNLDPELLYDSYVELITRLEPLALEEGMKLELLTSLKIARARELARALAPDGATSSSGPATIELQESDIQSVIRDVFGLQGPGPAPVTNCLN</sequence>
<dbReference type="AlphaFoldDB" id="A0AAD4LM68"/>
<keyword evidence="3" id="KW-1185">Reference proteome</keyword>
<comment type="caution">
    <text evidence="2">The sequence shown here is derived from an EMBL/GenBank/DDBJ whole genome shotgun (WGS) entry which is preliminary data.</text>
</comment>
<dbReference type="CDD" id="cd18186">
    <property type="entry name" value="BTB_POZ_ZBTB_KLHL-like"/>
    <property type="match status" value="1"/>
</dbReference>
<evidence type="ECO:0000259" key="1">
    <source>
        <dbReference type="PROSITE" id="PS50097"/>
    </source>
</evidence>
<evidence type="ECO:0000313" key="3">
    <source>
        <dbReference type="Proteomes" id="UP001201163"/>
    </source>
</evidence>
<evidence type="ECO:0000313" key="2">
    <source>
        <dbReference type="EMBL" id="KAH8996793.1"/>
    </source>
</evidence>
<dbReference type="InterPro" id="IPR051481">
    <property type="entry name" value="BTB-POZ/Galectin-3-binding"/>
</dbReference>
<dbReference type="InterPro" id="IPR011333">
    <property type="entry name" value="SKP1/BTB/POZ_sf"/>
</dbReference>
<dbReference type="PANTHER" id="PTHR24410:SF23">
    <property type="entry name" value="BTB DOMAIN-CONTAINING PROTEIN-RELATED"/>
    <property type="match status" value="1"/>
</dbReference>
<dbReference type="PROSITE" id="PS50097">
    <property type="entry name" value="BTB"/>
    <property type="match status" value="1"/>
</dbReference>
<dbReference type="PANTHER" id="PTHR24410">
    <property type="entry name" value="HL07962P-RELATED"/>
    <property type="match status" value="1"/>
</dbReference>